<keyword evidence="11" id="KW-1185">Reference proteome</keyword>
<feature type="transmembrane region" description="Helical" evidence="7">
    <location>
        <begin position="247"/>
        <end position="266"/>
    </location>
</feature>
<evidence type="ECO:0000256" key="4">
    <source>
        <dbReference type="ARBA" id="ARBA00022840"/>
    </source>
</evidence>
<feature type="transmembrane region" description="Helical" evidence="7">
    <location>
        <begin position="163"/>
        <end position="184"/>
    </location>
</feature>
<keyword evidence="4 10" id="KW-0067">ATP-binding</keyword>
<feature type="domain" description="ABC transmembrane type-1" evidence="9">
    <location>
        <begin position="21"/>
        <end position="304"/>
    </location>
</feature>
<name>A0A367YUT4_9ACTN</name>
<dbReference type="Proteomes" id="UP000252770">
    <property type="component" value="Unassembled WGS sequence"/>
</dbReference>
<dbReference type="Pfam" id="PF00005">
    <property type="entry name" value="ABC_tran"/>
    <property type="match status" value="1"/>
</dbReference>
<evidence type="ECO:0000256" key="3">
    <source>
        <dbReference type="ARBA" id="ARBA00022741"/>
    </source>
</evidence>
<dbReference type="GO" id="GO:0140359">
    <property type="term" value="F:ABC-type transporter activity"/>
    <property type="evidence" value="ECO:0007669"/>
    <property type="project" value="InterPro"/>
</dbReference>
<gene>
    <name evidence="10" type="ORF">DT076_08960</name>
</gene>
<keyword evidence="6 7" id="KW-0472">Membrane</keyword>
<evidence type="ECO:0000256" key="6">
    <source>
        <dbReference type="ARBA" id="ARBA00023136"/>
    </source>
</evidence>
<dbReference type="InterPro" id="IPR039421">
    <property type="entry name" value="Type_1_exporter"/>
</dbReference>
<dbReference type="PANTHER" id="PTHR24221">
    <property type="entry name" value="ATP-BINDING CASSETTE SUB-FAMILY B"/>
    <property type="match status" value="1"/>
</dbReference>
<evidence type="ECO:0000256" key="5">
    <source>
        <dbReference type="ARBA" id="ARBA00022989"/>
    </source>
</evidence>
<dbReference type="GO" id="GO:0005524">
    <property type="term" value="F:ATP binding"/>
    <property type="evidence" value="ECO:0007669"/>
    <property type="project" value="UniProtKB-KW"/>
</dbReference>
<dbReference type="InterPro" id="IPR036640">
    <property type="entry name" value="ABC1_TM_sf"/>
</dbReference>
<keyword evidence="2 7" id="KW-0812">Transmembrane</keyword>
<dbReference type="Gene3D" id="1.20.1560.10">
    <property type="entry name" value="ABC transporter type 1, transmembrane domain"/>
    <property type="match status" value="1"/>
</dbReference>
<dbReference type="AlphaFoldDB" id="A0A367YUT4"/>
<comment type="subcellular location">
    <subcellularLocation>
        <location evidence="1">Cell membrane</location>
        <topology evidence="1">Multi-pass membrane protein</topology>
    </subcellularLocation>
</comment>
<sequence>MIPRPLARPRRWAFARLVGIGVGQAFTAVSIAVLVQRGFDLLVGTGRAVPAPLPTGAVGWLVAGLAGAVLGSALFRGAERLASEQVAQHYVQEVRDVLFAHLTRVPARELGRRHRGSMLLRFAGDLSALRLWVGRGLARLLVAGVAVGLVLAALAVMNPALAAAVGGVLVAGALATWAASPRLLHTARASRRRRSRLTGEVTERLTQLGVLQSAGQEDRERRRVQRRSQRVADAMVDQAGASGTVRAIAEGAAAAAGVAALLVGAFEVREGRASAGTVLAAVSLAGLLGGYLRDLGRVAEYAAGARIARRAVHGFLDIPPLPDPADQPDLEVRTGAVEIERVSLGEALADVTLRVRGGRRVAVVGANGAGKSTLVALVARLSDPDAGQVCIDGQDVRHRSLASVRAAVGIASPDLPLLRGSLRRNVTYRNPRVDEAELARISTLCGLDELAAELPDGWRTDVGESGSRLSAGQRGRVAVARAALGRPPLLVLDEAESHLDTEASRVVDRVLADHSGTALVVTHRRELVERADEVWCLQDGRVVETGPPALLLTGDGPTARLFAADPRPVAALAGRS</sequence>
<dbReference type="InterPro" id="IPR003593">
    <property type="entry name" value="AAA+_ATPase"/>
</dbReference>
<evidence type="ECO:0000256" key="7">
    <source>
        <dbReference type="SAM" id="Phobius"/>
    </source>
</evidence>
<evidence type="ECO:0000313" key="10">
    <source>
        <dbReference type="EMBL" id="RCK69588.1"/>
    </source>
</evidence>
<evidence type="ECO:0000256" key="1">
    <source>
        <dbReference type="ARBA" id="ARBA00004651"/>
    </source>
</evidence>
<proteinExistence type="predicted"/>
<evidence type="ECO:0000259" key="9">
    <source>
        <dbReference type="PROSITE" id="PS50929"/>
    </source>
</evidence>
<feature type="transmembrane region" description="Helical" evidence="7">
    <location>
        <begin position="55"/>
        <end position="75"/>
    </location>
</feature>
<feature type="transmembrane region" description="Helical" evidence="7">
    <location>
        <begin position="137"/>
        <end position="157"/>
    </location>
</feature>
<feature type="transmembrane region" description="Helical" evidence="7">
    <location>
        <begin position="12"/>
        <end position="35"/>
    </location>
</feature>
<dbReference type="SMART" id="SM00382">
    <property type="entry name" value="AAA"/>
    <property type="match status" value="1"/>
</dbReference>
<dbReference type="SUPFAM" id="SSF90123">
    <property type="entry name" value="ABC transporter transmembrane region"/>
    <property type="match status" value="1"/>
</dbReference>
<dbReference type="GO" id="GO:0016887">
    <property type="term" value="F:ATP hydrolysis activity"/>
    <property type="evidence" value="ECO:0007669"/>
    <property type="project" value="InterPro"/>
</dbReference>
<dbReference type="RefSeq" id="WP_114126349.1">
    <property type="nucleotide sequence ID" value="NZ_QOUI01000005.1"/>
</dbReference>
<protein>
    <submittedName>
        <fullName evidence="10">ABC transporter ATP-binding protein</fullName>
    </submittedName>
</protein>
<dbReference type="PANTHER" id="PTHR24221:SF654">
    <property type="entry name" value="ATP-BINDING CASSETTE SUB-FAMILY B MEMBER 6"/>
    <property type="match status" value="1"/>
</dbReference>
<dbReference type="InterPro" id="IPR027417">
    <property type="entry name" value="P-loop_NTPase"/>
</dbReference>
<dbReference type="Pfam" id="PF00664">
    <property type="entry name" value="ABC_membrane"/>
    <property type="match status" value="1"/>
</dbReference>
<dbReference type="EMBL" id="QOUI01000005">
    <property type="protein sequence ID" value="RCK69588.1"/>
    <property type="molecule type" value="Genomic_DNA"/>
</dbReference>
<dbReference type="Gene3D" id="3.40.50.300">
    <property type="entry name" value="P-loop containing nucleotide triphosphate hydrolases"/>
    <property type="match status" value="1"/>
</dbReference>
<reference evidence="10 11" key="1">
    <citation type="submission" date="2018-07" db="EMBL/GenBank/DDBJ databases">
        <title>Desertimonas flava gen. nov. sp. nov.</title>
        <authorList>
            <person name="Liu S."/>
        </authorList>
    </citation>
    <scope>NUCLEOTIDE SEQUENCE [LARGE SCALE GENOMIC DNA]</scope>
    <source>
        <strain evidence="10 11">16Sb5-5</strain>
    </source>
</reference>
<evidence type="ECO:0000313" key="11">
    <source>
        <dbReference type="Proteomes" id="UP000252770"/>
    </source>
</evidence>
<accession>A0A367YUT4</accession>
<organism evidence="10 11">
    <name type="scientific">Desertihabitans brevis</name>
    <dbReference type="NCBI Taxonomy" id="2268447"/>
    <lineage>
        <taxon>Bacteria</taxon>
        <taxon>Bacillati</taxon>
        <taxon>Actinomycetota</taxon>
        <taxon>Actinomycetes</taxon>
        <taxon>Propionibacteriales</taxon>
        <taxon>Propionibacteriaceae</taxon>
        <taxon>Desertihabitans</taxon>
    </lineage>
</organism>
<dbReference type="SUPFAM" id="SSF52540">
    <property type="entry name" value="P-loop containing nucleoside triphosphate hydrolases"/>
    <property type="match status" value="1"/>
</dbReference>
<dbReference type="PROSITE" id="PS50893">
    <property type="entry name" value="ABC_TRANSPORTER_2"/>
    <property type="match status" value="1"/>
</dbReference>
<dbReference type="InterPro" id="IPR003439">
    <property type="entry name" value="ABC_transporter-like_ATP-bd"/>
</dbReference>
<comment type="caution">
    <text evidence="10">The sequence shown here is derived from an EMBL/GenBank/DDBJ whole genome shotgun (WGS) entry which is preliminary data.</text>
</comment>
<dbReference type="PROSITE" id="PS50929">
    <property type="entry name" value="ABC_TM1F"/>
    <property type="match status" value="1"/>
</dbReference>
<dbReference type="GO" id="GO:0005886">
    <property type="term" value="C:plasma membrane"/>
    <property type="evidence" value="ECO:0007669"/>
    <property type="project" value="UniProtKB-SubCell"/>
</dbReference>
<evidence type="ECO:0000259" key="8">
    <source>
        <dbReference type="PROSITE" id="PS50893"/>
    </source>
</evidence>
<dbReference type="InterPro" id="IPR011527">
    <property type="entry name" value="ABC1_TM_dom"/>
</dbReference>
<dbReference type="GO" id="GO:0034040">
    <property type="term" value="F:ATPase-coupled lipid transmembrane transporter activity"/>
    <property type="evidence" value="ECO:0007669"/>
    <property type="project" value="TreeGrafter"/>
</dbReference>
<keyword evidence="3" id="KW-0547">Nucleotide-binding</keyword>
<feature type="domain" description="ABC transporter" evidence="8">
    <location>
        <begin position="332"/>
        <end position="564"/>
    </location>
</feature>
<evidence type="ECO:0000256" key="2">
    <source>
        <dbReference type="ARBA" id="ARBA00022692"/>
    </source>
</evidence>
<keyword evidence="5 7" id="KW-1133">Transmembrane helix</keyword>